<proteinExistence type="predicted"/>
<sequence>MPAAKPKALAKKAAPKKTSEKDPLTWLYLNPDKASNGFVFGVLRKTFRGRTNRAHEFGFRKCHLGSAFVGADRSTWNPNAEKVEVILPAKADDVLSDPDVLLHQVDEFASPNEAGLLTYLTLPLGDVERIHIGWERARSYAVKLANLRNVASIVILHSPGSIGAAFPLHAHVLIVPRVFLNGFGLRHGAFDREILCDEGQAVLHGLWEDNGDAAA</sequence>
<keyword evidence="2" id="KW-1185">Reference proteome</keyword>
<evidence type="ECO:0000313" key="1">
    <source>
        <dbReference type="EMBL" id="USA61714.1"/>
    </source>
</evidence>
<accession>A0ABY4U8L8</accession>
<protein>
    <recommendedName>
        <fullName evidence="3">HIT domain-containing protein</fullName>
    </recommendedName>
</protein>
<evidence type="ECO:0008006" key="3">
    <source>
        <dbReference type="Google" id="ProtNLM"/>
    </source>
</evidence>
<dbReference type="Proteomes" id="UP001056619">
    <property type="component" value="Chromosome"/>
</dbReference>
<organism evidence="1 2">
    <name type="scientific">Qipengyuania citrea</name>
    <dbReference type="NCBI Taxonomy" id="225971"/>
    <lineage>
        <taxon>Bacteria</taxon>
        <taxon>Pseudomonadati</taxon>
        <taxon>Pseudomonadota</taxon>
        <taxon>Alphaproteobacteria</taxon>
        <taxon>Sphingomonadales</taxon>
        <taxon>Erythrobacteraceae</taxon>
        <taxon>Qipengyuania</taxon>
    </lineage>
</organism>
<evidence type="ECO:0000313" key="2">
    <source>
        <dbReference type="Proteomes" id="UP001056619"/>
    </source>
</evidence>
<dbReference type="EMBL" id="CP098494">
    <property type="protein sequence ID" value="USA61714.1"/>
    <property type="molecule type" value="Genomic_DNA"/>
</dbReference>
<gene>
    <name evidence="1" type="ORF">NCF85_01650</name>
</gene>
<reference evidence="1 2" key="1">
    <citation type="submission" date="2022-06" db="EMBL/GenBank/DDBJ databases">
        <authorList>
            <person name="Liu G."/>
        </authorList>
    </citation>
    <scope>NUCLEOTIDE SEQUENCE [LARGE SCALE GENOMIC DNA]</scope>
    <source>
        <strain evidence="1 2">E4</strain>
    </source>
</reference>
<name>A0ABY4U8L8_9SPHN</name>
<dbReference type="RefSeq" id="WP_301642300.1">
    <property type="nucleotide sequence ID" value="NZ_CP098494.1"/>
</dbReference>